<protein>
    <submittedName>
        <fullName evidence="2">Uncharacterized protein</fullName>
    </submittedName>
</protein>
<dbReference type="RefSeq" id="XP_024724931.1">
    <property type="nucleotide sequence ID" value="XM_024866114.1"/>
</dbReference>
<dbReference type="STRING" id="857342.A0A2T3BDD9"/>
<reference evidence="2 3" key="1">
    <citation type="journal article" date="2018" name="New Phytol.">
        <title>Comparative genomics and transcriptomics depict ericoid mycorrhizal fungi as versatile saprotrophs and plant mutualists.</title>
        <authorList>
            <person name="Martino E."/>
            <person name="Morin E."/>
            <person name="Grelet G.A."/>
            <person name="Kuo A."/>
            <person name="Kohler A."/>
            <person name="Daghino S."/>
            <person name="Barry K.W."/>
            <person name="Cichocki N."/>
            <person name="Clum A."/>
            <person name="Dockter R.B."/>
            <person name="Hainaut M."/>
            <person name="Kuo R.C."/>
            <person name="LaButti K."/>
            <person name="Lindahl B.D."/>
            <person name="Lindquist E.A."/>
            <person name="Lipzen A."/>
            <person name="Khouja H.R."/>
            <person name="Magnuson J."/>
            <person name="Murat C."/>
            <person name="Ohm R.A."/>
            <person name="Singer S.W."/>
            <person name="Spatafora J.W."/>
            <person name="Wang M."/>
            <person name="Veneault-Fourrey C."/>
            <person name="Henrissat B."/>
            <person name="Grigoriev I.V."/>
            <person name="Martin F.M."/>
            <person name="Perotto S."/>
        </authorList>
    </citation>
    <scope>NUCLEOTIDE SEQUENCE [LARGE SCALE GENOMIC DNA]</scope>
    <source>
        <strain evidence="2 3">ATCC 22711</strain>
    </source>
</reference>
<sequence>MSTCKICSQELIIELDPEDFNEATSSAAGGSSTSVPDDLLLTCGCHFHWQCFLDESPQIVTSLACPSCNRFVGSTSTTLEGAQQLQVLTKYHNEGGIQVDLDVLPLIKEEAYLVANPAARPARAFMTMCSEGDVGGIIELLKAIEEDEDDDEGSMSSAELLRYQDPLDGMKTGLHIAIEKSREEAVWLLLWLASSVPTAAFPAEVSQASQAMGQGRDTARGPDIRGLRDEQERTARDIAATMGNTWAGFLATGLLEV</sequence>
<gene>
    <name evidence="2" type="ORF">M430DRAFT_32152</name>
</gene>
<evidence type="ECO:0000313" key="2">
    <source>
        <dbReference type="EMBL" id="PSS27406.1"/>
    </source>
</evidence>
<proteinExistence type="predicted"/>
<dbReference type="AlphaFoldDB" id="A0A2T3BDD9"/>
<feature type="region of interest" description="Disordered" evidence="1">
    <location>
        <begin position="208"/>
        <end position="229"/>
    </location>
</feature>
<dbReference type="EMBL" id="KZ679006">
    <property type="protein sequence ID" value="PSS27406.1"/>
    <property type="molecule type" value="Genomic_DNA"/>
</dbReference>
<dbReference type="OrthoDB" id="46529at2759"/>
<keyword evidence="3" id="KW-1185">Reference proteome</keyword>
<dbReference type="InParanoid" id="A0A2T3BDD9"/>
<name>A0A2T3BDD9_AMORE</name>
<organism evidence="2 3">
    <name type="scientific">Amorphotheca resinae ATCC 22711</name>
    <dbReference type="NCBI Taxonomy" id="857342"/>
    <lineage>
        <taxon>Eukaryota</taxon>
        <taxon>Fungi</taxon>
        <taxon>Dikarya</taxon>
        <taxon>Ascomycota</taxon>
        <taxon>Pezizomycotina</taxon>
        <taxon>Leotiomycetes</taxon>
        <taxon>Helotiales</taxon>
        <taxon>Amorphothecaceae</taxon>
        <taxon>Amorphotheca</taxon>
    </lineage>
</organism>
<evidence type="ECO:0000313" key="3">
    <source>
        <dbReference type="Proteomes" id="UP000241818"/>
    </source>
</evidence>
<dbReference type="GeneID" id="36574195"/>
<accession>A0A2T3BDD9</accession>
<evidence type="ECO:0000256" key="1">
    <source>
        <dbReference type="SAM" id="MobiDB-lite"/>
    </source>
</evidence>
<dbReference type="Proteomes" id="UP000241818">
    <property type="component" value="Unassembled WGS sequence"/>
</dbReference>
<feature type="compositionally biased region" description="Basic and acidic residues" evidence="1">
    <location>
        <begin position="217"/>
        <end position="229"/>
    </location>
</feature>